<dbReference type="PIRSF" id="PIRSF000294">
    <property type="entry name" value="Cytochrome-c_peroxidase"/>
    <property type="match status" value="1"/>
</dbReference>
<dbReference type="InterPro" id="IPR036909">
    <property type="entry name" value="Cyt_c-like_dom_sf"/>
</dbReference>
<evidence type="ECO:0000256" key="2">
    <source>
        <dbReference type="ARBA" id="ARBA00022617"/>
    </source>
</evidence>
<evidence type="ECO:0000256" key="4">
    <source>
        <dbReference type="ARBA" id="ARBA00022729"/>
    </source>
</evidence>
<evidence type="ECO:0000259" key="10">
    <source>
        <dbReference type="PROSITE" id="PS51007"/>
    </source>
</evidence>
<reference evidence="11 12" key="1">
    <citation type="submission" date="2016-11" db="EMBL/GenBank/DDBJ databases">
        <authorList>
            <person name="Jaros S."/>
            <person name="Januszkiewicz K."/>
            <person name="Wedrychowicz H."/>
        </authorList>
    </citation>
    <scope>NUCLEOTIDE SEQUENCE [LARGE SCALE GENOMIC DNA]</scope>
    <source>
        <strain evidence="11 12">DSM 24787</strain>
    </source>
</reference>
<keyword evidence="11" id="KW-0575">Peroxidase</keyword>
<dbReference type="AlphaFoldDB" id="A0A1N6K8Y4"/>
<dbReference type="InterPro" id="IPR004852">
    <property type="entry name" value="Di-haem_cyt_c_peroxidsae"/>
</dbReference>
<dbReference type="SUPFAM" id="SSF46626">
    <property type="entry name" value="Cytochrome c"/>
    <property type="match status" value="2"/>
</dbReference>
<evidence type="ECO:0000256" key="5">
    <source>
        <dbReference type="ARBA" id="ARBA00022764"/>
    </source>
</evidence>
<evidence type="ECO:0000256" key="1">
    <source>
        <dbReference type="ARBA" id="ARBA00004418"/>
    </source>
</evidence>
<keyword evidence="12" id="KW-1185">Reference proteome</keyword>
<dbReference type="Gene3D" id="1.10.760.10">
    <property type="entry name" value="Cytochrome c-like domain"/>
    <property type="match status" value="2"/>
</dbReference>
<dbReference type="PROSITE" id="PS51007">
    <property type="entry name" value="CYTC"/>
    <property type="match status" value="1"/>
</dbReference>
<dbReference type="GO" id="GO:0004130">
    <property type="term" value="F:cytochrome-c peroxidase activity"/>
    <property type="evidence" value="ECO:0007669"/>
    <property type="project" value="TreeGrafter"/>
</dbReference>
<feature type="binding site" description="covalent" evidence="8">
    <location>
        <position position="257"/>
    </location>
    <ligand>
        <name>heme c</name>
        <dbReference type="ChEBI" id="CHEBI:61717"/>
        <label>2</label>
    </ligand>
</feature>
<dbReference type="GO" id="GO:0042597">
    <property type="term" value="C:periplasmic space"/>
    <property type="evidence" value="ECO:0007669"/>
    <property type="project" value="UniProtKB-SubCell"/>
</dbReference>
<dbReference type="InterPro" id="IPR009056">
    <property type="entry name" value="Cyt_c-like_dom"/>
</dbReference>
<comment type="cofactor">
    <cofactor evidence="8">
        <name>heme</name>
        <dbReference type="ChEBI" id="CHEBI:30413"/>
    </cofactor>
    <text evidence="8">Binds 2 heme groups.</text>
</comment>
<keyword evidence="5" id="KW-0574">Periplasm</keyword>
<dbReference type="EMBL" id="FSRA01000002">
    <property type="protein sequence ID" value="SIO52776.1"/>
    <property type="molecule type" value="Genomic_DNA"/>
</dbReference>
<dbReference type="GO" id="GO:0046872">
    <property type="term" value="F:metal ion binding"/>
    <property type="evidence" value="ECO:0007669"/>
    <property type="project" value="UniProtKB-KW"/>
</dbReference>
<proteinExistence type="predicted"/>
<evidence type="ECO:0000256" key="6">
    <source>
        <dbReference type="ARBA" id="ARBA00023002"/>
    </source>
</evidence>
<feature type="binding site" description="covalent" evidence="8">
    <location>
        <position position="78"/>
    </location>
    <ligand>
        <name>heme c</name>
        <dbReference type="ChEBI" id="CHEBI:61717"/>
        <label>1</label>
    </ligand>
</feature>
<keyword evidence="2 8" id="KW-0349">Heme</keyword>
<keyword evidence="4" id="KW-0732">Signal</keyword>
<feature type="binding site" description="axial binding residue" evidence="9">
    <location>
        <position position="79"/>
    </location>
    <ligand>
        <name>heme c</name>
        <dbReference type="ChEBI" id="CHEBI:61717"/>
        <label>1</label>
    </ligand>
    <ligandPart>
        <name>Fe</name>
        <dbReference type="ChEBI" id="CHEBI:18248"/>
    </ligandPart>
</feature>
<evidence type="ECO:0000313" key="11">
    <source>
        <dbReference type="EMBL" id="SIO52776.1"/>
    </source>
</evidence>
<accession>A0A1N6K8Y4</accession>
<dbReference type="InterPro" id="IPR026259">
    <property type="entry name" value="MauG/Cytc_peroxidase"/>
</dbReference>
<dbReference type="OrthoDB" id="9805202at2"/>
<organism evidence="11 12">
    <name type="scientific">Chitinophaga niabensis</name>
    <dbReference type="NCBI Taxonomy" id="536979"/>
    <lineage>
        <taxon>Bacteria</taxon>
        <taxon>Pseudomonadati</taxon>
        <taxon>Bacteroidota</taxon>
        <taxon>Chitinophagia</taxon>
        <taxon>Chitinophagales</taxon>
        <taxon>Chitinophagaceae</taxon>
        <taxon>Chitinophaga</taxon>
    </lineage>
</organism>
<evidence type="ECO:0000256" key="9">
    <source>
        <dbReference type="PIRSR" id="PIRSR000294-2"/>
    </source>
</evidence>
<keyword evidence="6" id="KW-0560">Oxidoreductase</keyword>
<feature type="binding site" description="covalent" evidence="8">
    <location>
        <position position="254"/>
    </location>
    <ligand>
        <name>heme c</name>
        <dbReference type="ChEBI" id="CHEBI:61717"/>
        <label>2</label>
    </ligand>
</feature>
<evidence type="ECO:0000256" key="7">
    <source>
        <dbReference type="ARBA" id="ARBA00023004"/>
    </source>
</evidence>
<dbReference type="RefSeq" id="WP_074242537.1">
    <property type="nucleotide sequence ID" value="NZ_FSRA01000002.1"/>
</dbReference>
<sequence>MRSLLGIYFVVLLFACQGETKPAAAKKEPLSLGSIDALPATYRSPAENPSTVEKIELGRLLFYDPVLSGGRDVSCATCHHPDFGYAESLDLSIGVNGKGLGEHRKFNFKNNIPFTKRNSQSLLNIAFNGIGTDGHYTPEDAPMFWDLRAKGLEEQAAFPVKALEEMRGHQFAEEHIAVEVVKRVAAIAEYRRLFEAAFPESDTVSLGNISKALGAFQRSLIANNSRFDQYMRGDRTALSGQEIEGMNLFLKAGCARCHSGPMLSDFKPHILGVVDNEKLPFSDSGYLSTYAFRTPSLRNLQFTRPYMHNGKIPTLKDVLFLYEDLHGKPLQNKHVARAQLDPLAQEVKVEFKDINAIVEFLNTLNDGNYDKKIPPAVPSGLPVGGLIQF</sequence>
<gene>
    <name evidence="11" type="ORF">SAMN04488055_5293</name>
</gene>
<dbReference type="Proteomes" id="UP000185003">
    <property type="component" value="Unassembled WGS sequence"/>
</dbReference>
<evidence type="ECO:0000256" key="8">
    <source>
        <dbReference type="PIRSR" id="PIRSR000294-1"/>
    </source>
</evidence>
<dbReference type="PROSITE" id="PS51257">
    <property type="entry name" value="PROKAR_LIPOPROTEIN"/>
    <property type="match status" value="1"/>
</dbReference>
<feature type="binding site" description="covalent" evidence="8">
    <location>
        <position position="75"/>
    </location>
    <ligand>
        <name>heme c</name>
        <dbReference type="ChEBI" id="CHEBI:61717"/>
        <label>1</label>
    </ligand>
</feature>
<keyword evidence="3 9" id="KW-0479">Metal-binding</keyword>
<protein>
    <submittedName>
        <fullName evidence="11">Cytochrome c peroxidase</fullName>
    </submittedName>
</protein>
<comment type="subcellular location">
    <subcellularLocation>
        <location evidence="1">Periplasm</location>
    </subcellularLocation>
</comment>
<dbReference type="PANTHER" id="PTHR30600">
    <property type="entry name" value="CYTOCHROME C PEROXIDASE-RELATED"/>
    <property type="match status" value="1"/>
</dbReference>
<dbReference type="STRING" id="536979.SAMN04488055_5293"/>
<feature type="binding site" description="axial binding residue" evidence="9">
    <location>
        <position position="258"/>
    </location>
    <ligand>
        <name>heme c</name>
        <dbReference type="ChEBI" id="CHEBI:61717"/>
        <label>2</label>
    </ligand>
    <ligandPart>
        <name>Fe</name>
        <dbReference type="ChEBI" id="CHEBI:18248"/>
    </ligandPart>
</feature>
<dbReference type="GO" id="GO:0009055">
    <property type="term" value="F:electron transfer activity"/>
    <property type="evidence" value="ECO:0007669"/>
    <property type="project" value="InterPro"/>
</dbReference>
<dbReference type="Pfam" id="PF03150">
    <property type="entry name" value="CCP_MauG"/>
    <property type="match status" value="1"/>
</dbReference>
<feature type="domain" description="Cytochrome c" evidence="10">
    <location>
        <begin position="240"/>
        <end position="365"/>
    </location>
</feature>
<name>A0A1N6K8Y4_9BACT</name>
<evidence type="ECO:0000256" key="3">
    <source>
        <dbReference type="ARBA" id="ARBA00022723"/>
    </source>
</evidence>
<evidence type="ECO:0000313" key="12">
    <source>
        <dbReference type="Proteomes" id="UP000185003"/>
    </source>
</evidence>
<keyword evidence="7 9" id="KW-0408">Iron</keyword>
<dbReference type="InterPro" id="IPR051395">
    <property type="entry name" value="Cytochrome_c_Peroxidase/MauG"/>
</dbReference>
<comment type="PTM">
    <text evidence="8">Binds 2 heme groups per subunit.</text>
</comment>
<dbReference type="GO" id="GO:0020037">
    <property type="term" value="F:heme binding"/>
    <property type="evidence" value="ECO:0007669"/>
    <property type="project" value="InterPro"/>
</dbReference>